<keyword evidence="2" id="KW-1185">Reference proteome</keyword>
<organism evidence="1 2">
    <name type="scientific">Ancylostoma ceylanicum</name>
    <dbReference type="NCBI Taxonomy" id="53326"/>
    <lineage>
        <taxon>Eukaryota</taxon>
        <taxon>Metazoa</taxon>
        <taxon>Ecdysozoa</taxon>
        <taxon>Nematoda</taxon>
        <taxon>Chromadorea</taxon>
        <taxon>Rhabditida</taxon>
        <taxon>Rhabditina</taxon>
        <taxon>Rhabditomorpha</taxon>
        <taxon>Strongyloidea</taxon>
        <taxon>Ancylostomatidae</taxon>
        <taxon>Ancylostomatinae</taxon>
        <taxon>Ancylostoma</taxon>
    </lineage>
</organism>
<dbReference type="Proteomes" id="UP000024635">
    <property type="component" value="Unassembled WGS sequence"/>
</dbReference>
<comment type="caution">
    <text evidence="1">The sequence shown here is derived from an EMBL/GenBank/DDBJ whole genome shotgun (WGS) entry which is preliminary data.</text>
</comment>
<name>A0A016W0U9_9BILA</name>
<dbReference type="EMBL" id="JARK01001339">
    <property type="protein sequence ID" value="EYC32613.1"/>
    <property type="molecule type" value="Genomic_DNA"/>
</dbReference>
<evidence type="ECO:0000313" key="1">
    <source>
        <dbReference type="EMBL" id="EYC32613.1"/>
    </source>
</evidence>
<evidence type="ECO:0000313" key="2">
    <source>
        <dbReference type="Proteomes" id="UP000024635"/>
    </source>
</evidence>
<dbReference type="AlphaFoldDB" id="A0A016W0U9"/>
<sequence length="81" mass="9540">MAPETIQTIKFCTNATNWRKIHKVHIRSATGGHFFLSLRLIQNSTHVNDKIFTRQRDGDNLERLACFFIQHPRSTKTLWNM</sequence>
<reference evidence="2" key="1">
    <citation type="journal article" date="2015" name="Nat. Genet.">
        <title>The genome and transcriptome of the zoonotic hookworm Ancylostoma ceylanicum identify infection-specific gene families.</title>
        <authorList>
            <person name="Schwarz E.M."/>
            <person name="Hu Y."/>
            <person name="Antoshechkin I."/>
            <person name="Miller M.M."/>
            <person name="Sternberg P.W."/>
            <person name="Aroian R.V."/>
        </authorList>
    </citation>
    <scope>NUCLEOTIDE SEQUENCE</scope>
    <source>
        <strain evidence="2">HY135</strain>
    </source>
</reference>
<proteinExistence type="predicted"/>
<gene>
    <name evidence="1" type="primary">Acey_s0003.g1691</name>
    <name evidence="1" type="ORF">Y032_0003g1691</name>
</gene>
<accession>A0A016W0U9</accession>
<protein>
    <submittedName>
        <fullName evidence="1">Uncharacterized protein</fullName>
    </submittedName>
</protein>